<dbReference type="AlphaFoldDB" id="A0A1H4YVK0"/>
<dbReference type="OrthoDB" id="4288123at2"/>
<evidence type="ECO:0000256" key="2">
    <source>
        <dbReference type="ARBA" id="ARBA00022643"/>
    </source>
</evidence>
<dbReference type="STRING" id="57704.SAMN04489793_4336"/>
<evidence type="ECO:0000313" key="7">
    <source>
        <dbReference type="Proteomes" id="UP000182241"/>
    </source>
</evidence>
<dbReference type="PANTHER" id="PTHR42847">
    <property type="entry name" value="ALKANESULFONATE MONOOXYGENASE"/>
    <property type="match status" value="1"/>
</dbReference>
<dbReference type="GO" id="GO:0008726">
    <property type="term" value="F:alkanesulfonate monooxygenase activity"/>
    <property type="evidence" value="ECO:0007669"/>
    <property type="project" value="TreeGrafter"/>
</dbReference>
<keyword evidence="4" id="KW-0503">Monooxygenase</keyword>
<keyword evidence="7" id="KW-1185">Reference proteome</keyword>
<dbReference type="NCBIfam" id="TIGR03621">
    <property type="entry name" value="F420_MSMEG_2516"/>
    <property type="match status" value="1"/>
</dbReference>
<organism evidence="6 7">
    <name type="scientific">Tsukamurella tyrosinosolvens</name>
    <dbReference type="NCBI Taxonomy" id="57704"/>
    <lineage>
        <taxon>Bacteria</taxon>
        <taxon>Bacillati</taxon>
        <taxon>Actinomycetota</taxon>
        <taxon>Actinomycetes</taxon>
        <taxon>Mycobacteriales</taxon>
        <taxon>Tsukamurellaceae</taxon>
        <taxon>Tsukamurella</taxon>
    </lineage>
</organism>
<evidence type="ECO:0000256" key="4">
    <source>
        <dbReference type="ARBA" id="ARBA00023033"/>
    </source>
</evidence>
<sequence length="289" mass="30847">MAQDFRFGAALGASTSRAAWVERCRRAEGLGFDVIGVPDHLGMLAPIPAMMLAAEATERVRLNTFVLNAPFYSPALLAREAATVDLLTDGRVELGLGAGYAAAEFERAGIPFPSARERVDLLDATAAALRAAFADPQHTPRPAQPGGPPLFIAGWGDRLLGVAARHAAIVGLTGARTDDAGRLRLTTEADAVGRIAHLNGLLGERAGTVEINLVIQALLPSGTGRPERLTERVMWDEAAPEEYISLLVGTPRAMADRLLELRERHGIGYLTVLDHNLEAMAPVIELLRS</sequence>
<dbReference type="InterPro" id="IPR036661">
    <property type="entry name" value="Luciferase-like_sf"/>
</dbReference>
<evidence type="ECO:0000313" key="6">
    <source>
        <dbReference type="EMBL" id="SED22069.1"/>
    </source>
</evidence>
<dbReference type="Gene3D" id="3.20.20.30">
    <property type="entry name" value="Luciferase-like domain"/>
    <property type="match status" value="1"/>
</dbReference>
<accession>A0A1H4YVK0</accession>
<dbReference type="InterPro" id="IPR050172">
    <property type="entry name" value="SsuD_RutA_monooxygenase"/>
</dbReference>
<keyword evidence="3" id="KW-0560">Oxidoreductase</keyword>
<proteinExistence type="predicted"/>
<evidence type="ECO:0000256" key="3">
    <source>
        <dbReference type="ARBA" id="ARBA00023002"/>
    </source>
</evidence>
<dbReference type="InterPro" id="IPR011251">
    <property type="entry name" value="Luciferase-like_dom"/>
</dbReference>
<dbReference type="EMBL" id="FNSA01000003">
    <property type="protein sequence ID" value="SED22069.1"/>
    <property type="molecule type" value="Genomic_DNA"/>
</dbReference>
<reference evidence="7" key="1">
    <citation type="submission" date="2016-10" db="EMBL/GenBank/DDBJ databases">
        <authorList>
            <person name="Varghese N."/>
            <person name="Submissions S."/>
        </authorList>
    </citation>
    <scope>NUCLEOTIDE SEQUENCE [LARGE SCALE GENOMIC DNA]</scope>
    <source>
        <strain evidence="7">DSM 44234</strain>
    </source>
</reference>
<evidence type="ECO:0000259" key="5">
    <source>
        <dbReference type="Pfam" id="PF00296"/>
    </source>
</evidence>
<dbReference type="SUPFAM" id="SSF51679">
    <property type="entry name" value="Bacterial luciferase-like"/>
    <property type="match status" value="1"/>
</dbReference>
<protein>
    <submittedName>
        <fullName evidence="6">Probable F420-dependent oxidoreductase, MSMEG_2516 family</fullName>
    </submittedName>
</protein>
<dbReference type="GO" id="GO:0046306">
    <property type="term" value="P:alkanesulfonate catabolic process"/>
    <property type="evidence" value="ECO:0007669"/>
    <property type="project" value="TreeGrafter"/>
</dbReference>
<dbReference type="Pfam" id="PF00296">
    <property type="entry name" value="Bac_luciferase"/>
    <property type="match status" value="1"/>
</dbReference>
<feature type="domain" description="Luciferase-like" evidence="5">
    <location>
        <begin position="6"/>
        <end position="181"/>
    </location>
</feature>
<dbReference type="PANTHER" id="PTHR42847:SF4">
    <property type="entry name" value="ALKANESULFONATE MONOOXYGENASE-RELATED"/>
    <property type="match status" value="1"/>
</dbReference>
<evidence type="ECO:0000256" key="1">
    <source>
        <dbReference type="ARBA" id="ARBA00022630"/>
    </source>
</evidence>
<keyword evidence="2" id="KW-0288">FMN</keyword>
<name>A0A1H4YVK0_TSUTY</name>
<gene>
    <name evidence="6" type="ORF">SAMN04489793_4336</name>
</gene>
<dbReference type="Proteomes" id="UP000182241">
    <property type="component" value="Unassembled WGS sequence"/>
</dbReference>
<keyword evidence="1" id="KW-0285">Flavoprotein</keyword>
<dbReference type="RefSeq" id="WP_068742928.1">
    <property type="nucleotide sequence ID" value="NZ_CBDRGN010000007.1"/>
</dbReference>
<dbReference type="InterPro" id="IPR019923">
    <property type="entry name" value="Lucif-like_OxRdtase_MSMEG_2516"/>
</dbReference>